<dbReference type="InterPro" id="IPR035965">
    <property type="entry name" value="PAS-like_dom_sf"/>
</dbReference>
<evidence type="ECO:0000259" key="5">
    <source>
        <dbReference type="PROSITE" id="PS50045"/>
    </source>
</evidence>
<organism evidence="7 8">
    <name type="scientific">Brevibacillus borstelensis AK1</name>
    <dbReference type="NCBI Taxonomy" id="1300222"/>
    <lineage>
        <taxon>Bacteria</taxon>
        <taxon>Bacillati</taxon>
        <taxon>Bacillota</taxon>
        <taxon>Bacilli</taxon>
        <taxon>Bacillales</taxon>
        <taxon>Paenibacillaceae</taxon>
        <taxon>Brevibacillus</taxon>
    </lineage>
</organism>
<dbReference type="PRINTS" id="PR01590">
    <property type="entry name" value="HTHFIS"/>
</dbReference>
<dbReference type="AlphaFoldDB" id="M8E5Y6"/>
<name>M8E5Y6_9BACL</name>
<dbReference type="Pfam" id="PF00158">
    <property type="entry name" value="Sigma54_activat"/>
    <property type="match status" value="1"/>
</dbReference>
<reference evidence="7 8" key="1">
    <citation type="submission" date="2013-03" db="EMBL/GenBank/DDBJ databases">
        <title>Assembly of a new bacterial strain Brevibacillus borstelensis AK1.</title>
        <authorList>
            <person name="Rajan I."/>
            <person name="PoliReddy D."/>
            <person name="Sugumar T."/>
            <person name="Rathinam K."/>
            <person name="Alqarawi S."/>
            <person name="Khalil A.B."/>
            <person name="Sivakumar N."/>
        </authorList>
    </citation>
    <scope>NUCLEOTIDE SEQUENCE [LARGE SCALE GENOMIC DNA]</scope>
    <source>
        <strain evidence="7 8">AK1</strain>
    </source>
</reference>
<dbReference type="Pfam" id="PF00989">
    <property type="entry name" value="PAS"/>
    <property type="match status" value="1"/>
</dbReference>
<dbReference type="GO" id="GO:0005524">
    <property type="term" value="F:ATP binding"/>
    <property type="evidence" value="ECO:0007669"/>
    <property type="project" value="UniProtKB-KW"/>
</dbReference>
<dbReference type="OrthoDB" id="9771372at2"/>
<protein>
    <submittedName>
        <fullName evidence="7">PAS sensor protein</fullName>
    </submittedName>
</protein>
<dbReference type="Gene3D" id="1.10.8.60">
    <property type="match status" value="1"/>
</dbReference>
<dbReference type="SUPFAM" id="SSF52540">
    <property type="entry name" value="P-loop containing nucleoside triphosphate hydrolases"/>
    <property type="match status" value="1"/>
</dbReference>
<dbReference type="PROSITE" id="PS50045">
    <property type="entry name" value="SIGMA54_INTERACT_4"/>
    <property type="match status" value="1"/>
</dbReference>
<dbReference type="InterPro" id="IPR000014">
    <property type="entry name" value="PAS"/>
</dbReference>
<dbReference type="GO" id="GO:0043565">
    <property type="term" value="F:sequence-specific DNA binding"/>
    <property type="evidence" value="ECO:0007669"/>
    <property type="project" value="InterPro"/>
</dbReference>
<dbReference type="Pfam" id="PF06506">
    <property type="entry name" value="PrpR_N"/>
    <property type="match status" value="1"/>
</dbReference>
<dbReference type="GO" id="GO:0000156">
    <property type="term" value="F:phosphorelay response regulator activity"/>
    <property type="evidence" value="ECO:0007669"/>
    <property type="project" value="InterPro"/>
</dbReference>
<dbReference type="PROSITE" id="PS50112">
    <property type="entry name" value="PAS"/>
    <property type="match status" value="1"/>
</dbReference>
<dbReference type="Gene3D" id="3.30.450.20">
    <property type="entry name" value="PAS domain"/>
    <property type="match status" value="1"/>
</dbReference>
<dbReference type="PANTHER" id="PTHR32071">
    <property type="entry name" value="TRANSCRIPTIONAL REGULATORY PROTEIN"/>
    <property type="match status" value="1"/>
</dbReference>
<dbReference type="NCBIfam" id="TIGR00229">
    <property type="entry name" value="sensory_box"/>
    <property type="match status" value="1"/>
</dbReference>
<dbReference type="Pfam" id="PF25601">
    <property type="entry name" value="AAA_lid_14"/>
    <property type="match status" value="1"/>
</dbReference>
<dbReference type="GO" id="GO:0006355">
    <property type="term" value="P:regulation of DNA-templated transcription"/>
    <property type="evidence" value="ECO:0007669"/>
    <property type="project" value="InterPro"/>
</dbReference>
<dbReference type="InterPro" id="IPR013767">
    <property type="entry name" value="PAS_fold"/>
</dbReference>
<keyword evidence="1" id="KW-0547">Nucleotide-binding</keyword>
<dbReference type="PATRIC" id="fig|1300222.3.peg.758"/>
<evidence type="ECO:0000256" key="4">
    <source>
        <dbReference type="ARBA" id="ARBA00023163"/>
    </source>
</evidence>
<dbReference type="Gene3D" id="3.40.50.2300">
    <property type="match status" value="1"/>
</dbReference>
<dbReference type="RefSeq" id="WP_003386448.1">
    <property type="nucleotide sequence ID" value="NZ_APBN01000001.1"/>
</dbReference>
<dbReference type="Proteomes" id="UP000012081">
    <property type="component" value="Unassembled WGS sequence"/>
</dbReference>
<evidence type="ECO:0000256" key="2">
    <source>
        <dbReference type="ARBA" id="ARBA00022840"/>
    </source>
</evidence>
<keyword evidence="4" id="KW-0804">Transcription</keyword>
<keyword evidence="3" id="KW-0805">Transcription regulation</keyword>
<comment type="caution">
    <text evidence="7">The sequence shown here is derived from an EMBL/GenBank/DDBJ whole genome shotgun (WGS) entry which is preliminary data.</text>
</comment>
<dbReference type="Gene3D" id="1.10.10.60">
    <property type="entry name" value="Homeodomain-like"/>
    <property type="match status" value="1"/>
</dbReference>
<dbReference type="SUPFAM" id="SSF55785">
    <property type="entry name" value="PYP-like sensor domain (PAS domain)"/>
    <property type="match status" value="1"/>
</dbReference>
<dbReference type="InterPro" id="IPR009057">
    <property type="entry name" value="Homeodomain-like_sf"/>
</dbReference>
<keyword evidence="2" id="KW-0067">ATP-binding</keyword>
<dbReference type="SMART" id="SM00091">
    <property type="entry name" value="PAS"/>
    <property type="match status" value="1"/>
</dbReference>
<evidence type="ECO:0000259" key="6">
    <source>
        <dbReference type="PROSITE" id="PS50112"/>
    </source>
</evidence>
<feature type="domain" description="Sigma-54 factor interaction" evidence="5">
    <location>
        <begin position="322"/>
        <end position="545"/>
    </location>
</feature>
<dbReference type="SUPFAM" id="SSF159800">
    <property type="entry name" value="PrpR receptor domain-like"/>
    <property type="match status" value="1"/>
</dbReference>
<dbReference type="InterPro" id="IPR003593">
    <property type="entry name" value="AAA+_ATPase"/>
</dbReference>
<dbReference type="SUPFAM" id="SSF46689">
    <property type="entry name" value="Homeodomain-like"/>
    <property type="match status" value="1"/>
</dbReference>
<keyword evidence="8" id="KW-1185">Reference proteome</keyword>
<evidence type="ECO:0000256" key="1">
    <source>
        <dbReference type="ARBA" id="ARBA00022741"/>
    </source>
</evidence>
<dbReference type="Gene3D" id="3.40.50.10660">
    <property type="entry name" value="PrpR receptor domain-like"/>
    <property type="match status" value="1"/>
</dbReference>
<dbReference type="Pfam" id="PF02954">
    <property type="entry name" value="HTH_8"/>
    <property type="match status" value="1"/>
</dbReference>
<dbReference type="STRING" id="1300222.I532_03565"/>
<proteinExistence type="predicted"/>
<feature type="domain" description="PAS" evidence="6">
    <location>
        <begin position="193"/>
        <end position="245"/>
    </location>
</feature>
<dbReference type="CDD" id="cd00009">
    <property type="entry name" value="AAA"/>
    <property type="match status" value="1"/>
</dbReference>
<dbReference type="CDD" id="cd00130">
    <property type="entry name" value="PAS"/>
    <property type="match status" value="1"/>
</dbReference>
<dbReference type="EMBL" id="APBN01000001">
    <property type="protein sequence ID" value="EMT54651.1"/>
    <property type="molecule type" value="Genomic_DNA"/>
</dbReference>
<dbReference type="InterPro" id="IPR058031">
    <property type="entry name" value="AAA_lid_NorR"/>
</dbReference>
<dbReference type="Gene3D" id="3.40.50.300">
    <property type="entry name" value="P-loop containing nucleotide triphosphate hydrolases"/>
    <property type="match status" value="1"/>
</dbReference>
<dbReference type="InterPro" id="IPR002078">
    <property type="entry name" value="Sigma_54_int"/>
</dbReference>
<dbReference type="InterPro" id="IPR027417">
    <property type="entry name" value="P-loop_NTPase"/>
</dbReference>
<dbReference type="SMART" id="SM00382">
    <property type="entry name" value="AAA"/>
    <property type="match status" value="1"/>
</dbReference>
<evidence type="ECO:0000256" key="3">
    <source>
        <dbReference type="ARBA" id="ARBA00023015"/>
    </source>
</evidence>
<dbReference type="InterPro" id="IPR002197">
    <property type="entry name" value="HTH_Fis"/>
</dbReference>
<dbReference type="InterPro" id="IPR010524">
    <property type="entry name" value="Sig_transdc_resp-reg_PrpR_N"/>
</dbReference>
<evidence type="ECO:0000313" key="7">
    <source>
        <dbReference type="EMBL" id="EMT54651.1"/>
    </source>
</evidence>
<sequence length="627" mass="69547">MTRILVIAPYPGMRDVFLEVKEDMPSGAQLDVEVGDLYKGLALAKSLEENGYDVIISRGATARLLRKHCNLPVVEVKISGYDILRTLTLVKGYTGKVGLMSYLNTIQGADAIGTLLDMNLTFFPIDQEEEIENGLKLALAQGVQVIIGDVISTSMATRMGLQAILITSGKESVTESISEAVHMAYYTRREKAARQRMEAVIQRFPEGIVAADREGRVFVFNQQAEELFGIRSEHALDKQIEELHPLLNLDSVLKTGERSAEEVVSLNGEKALLTKQALLLDEQEDGGFAVISSARRIQKAESQIRQSITGFEHRASMHFNQLVAGSDKMKETLKIAIQASQTELPVVIYGEPGTGKQSLAQAIHNAGRRKDFPFVFFNCEAYTEEQLPLELFGSEGALIKRGAFEMAHGGTLFIDAVGKLPLSVQAMLFNVLQENKVSRINGTTPIPVDVRVICANGRNLKNCIEDGSFREDVFHLINGFSLVIPPLRERKEDIDDLVRWFIASFNARSGKQIVGVRPELLHLLKRADWYGNIQELKSAVEKMCHAATGPFIERMEAEHIVTELGKTADAQSLGSGIDISGKTLEEIEREVIWRVLQEEGQNQSEAAKRLGINRSTLWRKLKQATSE</sequence>
<gene>
    <name evidence="7" type="ORF">I532_03565</name>
</gene>
<evidence type="ECO:0000313" key="8">
    <source>
        <dbReference type="Proteomes" id="UP000012081"/>
    </source>
</evidence>
<accession>M8E5Y6</accession>